<keyword evidence="6" id="KW-1185">Reference proteome</keyword>
<dbReference type="Proteomes" id="UP000026962">
    <property type="component" value="Chromosome 12"/>
</dbReference>
<dbReference type="GO" id="GO:0005886">
    <property type="term" value="C:plasma membrane"/>
    <property type="evidence" value="ECO:0007669"/>
    <property type="project" value="TreeGrafter"/>
</dbReference>
<reference evidence="5" key="1">
    <citation type="submission" date="2015-04" db="UniProtKB">
        <authorList>
            <consortium name="EnsemblPlants"/>
        </authorList>
    </citation>
    <scope>IDENTIFICATION</scope>
</reference>
<feature type="domain" description="Protein kinase" evidence="4">
    <location>
        <begin position="1"/>
        <end position="165"/>
    </location>
</feature>
<keyword evidence="3" id="KW-1133">Transmembrane helix</keyword>
<dbReference type="GO" id="GO:0005524">
    <property type="term" value="F:ATP binding"/>
    <property type="evidence" value="ECO:0007669"/>
    <property type="project" value="UniProtKB-KW"/>
</dbReference>
<evidence type="ECO:0000313" key="6">
    <source>
        <dbReference type="Proteomes" id="UP000026962"/>
    </source>
</evidence>
<dbReference type="InterPro" id="IPR011009">
    <property type="entry name" value="Kinase-like_dom_sf"/>
</dbReference>
<evidence type="ECO:0000256" key="3">
    <source>
        <dbReference type="SAM" id="Phobius"/>
    </source>
</evidence>
<keyword evidence="1" id="KW-0547">Nucleotide-binding</keyword>
<dbReference type="STRING" id="4537.A0A0E0MMC0"/>
<keyword evidence="3" id="KW-0472">Membrane</keyword>
<name>A0A0E0MMC0_ORYPU</name>
<organism evidence="5">
    <name type="scientific">Oryza punctata</name>
    <name type="common">Red rice</name>
    <dbReference type="NCBI Taxonomy" id="4537"/>
    <lineage>
        <taxon>Eukaryota</taxon>
        <taxon>Viridiplantae</taxon>
        <taxon>Streptophyta</taxon>
        <taxon>Embryophyta</taxon>
        <taxon>Tracheophyta</taxon>
        <taxon>Spermatophyta</taxon>
        <taxon>Magnoliopsida</taxon>
        <taxon>Liliopsida</taxon>
        <taxon>Poales</taxon>
        <taxon>Poaceae</taxon>
        <taxon>BOP clade</taxon>
        <taxon>Oryzoideae</taxon>
        <taxon>Oryzeae</taxon>
        <taxon>Oryzinae</taxon>
        <taxon>Oryza</taxon>
    </lineage>
</organism>
<keyword evidence="2" id="KW-0067">ATP-binding</keyword>
<dbReference type="InterPro" id="IPR000719">
    <property type="entry name" value="Prot_kinase_dom"/>
</dbReference>
<evidence type="ECO:0000259" key="4">
    <source>
        <dbReference type="PROSITE" id="PS50011"/>
    </source>
</evidence>
<reference evidence="5" key="2">
    <citation type="submission" date="2018-05" db="EMBL/GenBank/DDBJ databases">
        <title>OpunRS2 (Oryza punctata Reference Sequence Version 2).</title>
        <authorList>
            <person name="Zhang J."/>
            <person name="Kudrna D."/>
            <person name="Lee S."/>
            <person name="Talag J."/>
            <person name="Welchert J."/>
            <person name="Wing R.A."/>
        </authorList>
    </citation>
    <scope>NUCLEOTIDE SEQUENCE [LARGE SCALE GENOMIC DNA]</scope>
</reference>
<dbReference type="InterPro" id="IPR045274">
    <property type="entry name" value="WAK-like"/>
</dbReference>
<evidence type="ECO:0000256" key="2">
    <source>
        <dbReference type="ARBA" id="ARBA00022840"/>
    </source>
</evidence>
<dbReference type="Gene3D" id="1.10.510.10">
    <property type="entry name" value="Transferase(Phosphotransferase) domain 1"/>
    <property type="match status" value="1"/>
</dbReference>
<dbReference type="HOGENOM" id="CLU_000288_21_4_1"/>
<dbReference type="PANTHER" id="PTHR27005:SF10">
    <property type="entry name" value="OS08G0501500 PROTEIN"/>
    <property type="match status" value="1"/>
</dbReference>
<feature type="transmembrane region" description="Helical" evidence="3">
    <location>
        <begin position="144"/>
        <end position="162"/>
    </location>
</feature>
<dbReference type="Gramene" id="OPUNC12G10560.1">
    <property type="protein sequence ID" value="OPUNC12G10560.1"/>
    <property type="gene ID" value="OPUNC12G10560"/>
</dbReference>
<protein>
    <recommendedName>
        <fullName evidence="4">Protein kinase domain-containing protein</fullName>
    </recommendedName>
</protein>
<dbReference type="PANTHER" id="PTHR27005">
    <property type="entry name" value="WALL-ASSOCIATED RECEPTOR KINASE-LIKE 21"/>
    <property type="match status" value="1"/>
</dbReference>
<evidence type="ECO:0000313" key="5">
    <source>
        <dbReference type="EnsemblPlants" id="OPUNC12G10560.1"/>
    </source>
</evidence>
<evidence type="ECO:0000256" key="1">
    <source>
        <dbReference type="ARBA" id="ARBA00022741"/>
    </source>
</evidence>
<keyword evidence="3" id="KW-0812">Transmembrane</keyword>
<dbReference type="EnsemblPlants" id="OPUNC12G10560.1">
    <property type="protein sequence ID" value="OPUNC12G10560.1"/>
    <property type="gene ID" value="OPUNC12G10560"/>
</dbReference>
<feature type="transmembrane region" description="Helical" evidence="3">
    <location>
        <begin position="46"/>
        <end position="67"/>
    </location>
</feature>
<dbReference type="SUPFAM" id="SSF56112">
    <property type="entry name" value="Protein kinase-like (PK-like)"/>
    <property type="match status" value="1"/>
</dbReference>
<dbReference type="AlphaFoldDB" id="A0A0E0MMC0"/>
<dbReference type="OMA" id="EREPTQC"/>
<accession>A0A0E0MMC0</accession>
<dbReference type="Pfam" id="PF00069">
    <property type="entry name" value="Pkinase"/>
    <property type="match status" value="1"/>
</dbReference>
<dbReference type="GO" id="GO:0007166">
    <property type="term" value="P:cell surface receptor signaling pathway"/>
    <property type="evidence" value="ECO:0007669"/>
    <property type="project" value="InterPro"/>
</dbReference>
<proteinExistence type="predicted"/>
<dbReference type="PROSITE" id="PS50011">
    <property type="entry name" value="PROTEIN_KINASE_DOM"/>
    <property type="match status" value="1"/>
</dbReference>
<sequence length="165" mass="18547">MTLSIKKFWTCISSVVCYDFIFNGSLDHHLHVDGLVSLSWDDQVRVALVVARSLVYLHLATIAAIFYRDNKASNIVLDDNLTTKISDFGASRYIPIDQTGVTTDVQGTIGYLDPMYYYTGHLTNKSDDFSFGILLIELLTENSLSIGLINVMFLILVLFHILPSY</sequence>
<dbReference type="GO" id="GO:0004674">
    <property type="term" value="F:protein serine/threonine kinase activity"/>
    <property type="evidence" value="ECO:0007669"/>
    <property type="project" value="TreeGrafter"/>
</dbReference>